<proteinExistence type="predicted"/>
<accession>A0A154P027</accession>
<name>A0A154P027_DUFNO</name>
<evidence type="ECO:0000313" key="1">
    <source>
        <dbReference type="EMBL" id="KZC05217.1"/>
    </source>
</evidence>
<dbReference type="PANTHER" id="PTHR46114:SF1">
    <property type="entry name" value="ZAD DOMAIN-CONTAINING PROTEIN"/>
    <property type="match status" value="1"/>
</dbReference>
<dbReference type="Proteomes" id="UP000076502">
    <property type="component" value="Unassembled WGS sequence"/>
</dbReference>
<sequence length="57" mass="6662">MVCNMSLKVHFLDSHLNVFPENLGAANDEHGERFHQDISCMEKRYKDKWSANMLADH</sequence>
<gene>
    <name evidence="1" type="ORF">WN55_08824</name>
</gene>
<evidence type="ECO:0000313" key="2">
    <source>
        <dbReference type="Proteomes" id="UP000076502"/>
    </source>
</evidence>
<dbReference type="EMBL" id="KQ434786">
    <property type="protein sequence ID" value="KZC05217.1"/>
    <property type="molecule type" value="Genomic_DNA"/>
</dbReference>
<dbReference type="AlphaFoldDB" id="A0A154P027"/>
<dbReference type="PANTHER" id="PTHR46114">
    <property type="entry name" value="APPLE DOMAIN-CONTAINING PROTEIN"/>
    <property type="match status" value="1"/>
</dbReference>
<reference evidence="1 2" key="1">
    <citation type="submission" date="2015-07" db="EMBL/GenBank/DDBJ databases">
        <title>The genome of Dufourea novaeangliae.</title>
        <authorList>
            <person name="Pan H."/>
            <person name="Kapheim K."/>
        </authorList>
    </citation>
    <scope>NUCLEOTIDE SEQUENCE [LARGE SCALE GENOMIC DNA]</scope>
    <source>
        <strain evidence="1">0120121106</strain>
        <tissue evidence="1">Whole body</tissue>
    </source>
</reference>
<organism evidence="1 2">
    <name type="scientific">Dufourea novaeangliae</name>
    <name type="common">Sweat bee</name>
    <dbReference type="NCBI Taxonomy" id="178035"/>
    <lineage>
        <taxon>Eukaryota</taxon>
        <taxon>Metazoa</taxon>
        <taxon>Ecdysozoa</taxon>
        <taxon>Arthropoda</taxon>
        <taxon>Hexapoda</taxon>
        <taxon>Insecta</taxon>
        <taxon>Pterygota</taxon>
        <taxon>Neoptera</taxon>
        <taxon>Endopterygota</taxon>
        <taxon>Hymenoptera</taxon>
        <taxon>Apocrita</taxon>
        <taxon>Aculeata</taxon>
        <taxon>Apoidea</taxon>
        <taxon>Anthophila</taxon>
        <taxon>Halictidae</taxon>
        <taxon>Rophitinae</taxon>
        <taxon>Dufourea</taxon>
    </lineage>
</organism>
<keyword evidence="2" id="KW-1185">Reference proteome</keyword>
<protein>
    <submittedName>
        <fullName evidence="1">Uncharacterized protein</fullName>
    </submittedName>
</protein>